<keyword evidence="1 6" id="KW-0597">Phosphoprotein</keyword>
<dbReference type="PROSITE" id="PS50043">
    <property type="entry name" value="HTH_LUXR_2"/>
    <property type="match status" value="1"/>
</dbReference>
<dbReference type="InterPro" id="IPR016032">
    <property type="entry name" value="Sig_transdc_resp-reg_C-effctor"/>
</dbReference>
<keyword evidence="2" id="KW-0902">Two-component regulatory system</keyword>
<dbReference type="SUPFAM" id="SSF52172">
    <property type="entry name" value="CheY-like"/>
    <property type="match status" value="1"/>
</dbReference>
<evidence type="ECO:0000313" key="9">
    <source>
        <dbReference type="EMBL" id="QDL30437.1"/>
    </source>
</evidence>
<keyword evidence="5" id="KW-0804">Transcription</keyword>
<dbReference type="EMBL" id="CP068148">
    <property type="protein sequence ID" value="QQU56124.1"/>
    <property type="molecule type" value="Genomic_DNA"/>
</dbReference>
<dbReference type="InterPro" id="IPR000792">
    <property type="entry name" value="Tscrpt_reg_LuxR_C"/>
</dbReference>
<dbReference type="SMART" id="SM00448">
    <property type="entry name" value="REC"/>
    <property type="match status" value="1"/>
</dbReference>
<evidence type="ECO:0000256" key="1">
    <source>
        <dbReference type="ARBA" id="ARBA00022553"/>
    </source>
</evidence>
<feature type="domain" description="Response regulatory" evidence="8">
    <location>
        <begin position="3"/>
        <end position="118"/>
    </location>
</feature>
<dbReference type="Gene3D" id="3.40.50.2300">
    <property type="match status" value="1"/>
</dbReference>
<keyword evidence="3" id="KW-0805">Transcription regulation</keyword>
<dbReference type="GO" id="GO:0006355">
    <property type="term" value="P:regulation of DNA-templated transcription"/>
    <property type="evidence" value="ECO:0007669"/>
    <property type="project" value="InterPro"/>
</dbReference>
<reference evidence="10 12" key="2">
    <citation type="submission" date="2021-01" db="EMBL/GenBank/DDBJ databases">
        <title>FDA dAtabase for Regulatory Grade micrObial Sequences (FDA-ARGOS): Supporting development and validation of Infectious Disease Dx tests.</title>
        <authorList>
            <person name="Blissenbach B."/>
            <person name="Krut O."/>
            <person name="Tallon L."/>
            <person name="Sadzewicz L."/>
            <person name="Zhao X."/>
            <person name="Boylan J."/>
            <person name="Ott S."/>
            <person name="Bowen H."/>
            <person name="Vavikolanu K."/>
            <person name="Mehta A."/>
            <person name="Aluvathingal J."/>
            <person name="Nadendla S."/>
            <person name="Yan Y."/>
            <person name="Sichtig H."/>
        </authorList>
    </citation>
    <scope>NUCLEOTIDE SEQUENCE [LARGE SCALE GENOMIC DNA]</scope>
    <source>
        <strain evidence="10 12">FDAARGOS_1081</strain>
    </source>
</reference>
<dbReference type="CDD" id="cd17535">
    <property type="entry name" value="REC_NarL-like"/>
    <property type="match status" value="1"/>
</dbReference>
<dbReference type="Proteomes" id="UP000595237">
    <property type="component" value="Chromosome"/>
</dbReference>
<dbReference type="Proteomes" id="UP000317572">
    <property type="component" value="Chromosome"/>
</dbReference>
<dbReference type="GO" id="GO:0003677">
    <property type="term" value="F:DNA binding"/>
    <property type="evidence" value="ECO:0007669"/>
    <property type="project" value="UniProtKB-KW"/>
</dbReference>
<dbReference type="InterPro" id="IPR011006">
    <property type="entry name" value="CheY-like_superfamily"/>
</dbReference>
<evidence type="ECO:0000313" key="11">
    <source>
        <dbReference type="Proteomes" id="UP000317572"/>
    </source>
</evidence>
<dbReference type="SUPFAM" id="SSF46894">
    <property type="entry name" value="C-terminal effector domain of the bipartite response regulators"/>
    <property type="match status" value="1"/>
</dbReference>
<dbReference type="InterPro" id="IPR001789">
    <property type="entry name" value="Sig_transdc_resp-reg_receiver"/>
</dbReference>
<dbReference type="GO" id="GO:0000160">
    <property type="term" value="P:phosphorelay signal transduction system"/>
    <property type="evidence" value="ECO:0007669"/>
    <property type="project" value="InterPro"/>
</dbReference>
<dbReference type="InterPro" id="IPR036388">
    <property type="entry name" value="WH-like_DNA-bd_sf"/>
</dbReference>
<dbReference type="PRINTS" id="PR00038">
    <property type="entry name" value="HTHLUXR"/>
</dbReference>
<dbReference type="EMBL" id="CP033893">
    <property type="protein sequence ID" value="QDL30437.1"/>
    <property type="molecule type" value="Genomic_DNA"/>
</dbReference>
<dbReference type="InterPro" id="IPR058245">
    <property type="entry name" value="NreC/VraR/RcsB-like_REC"/>
</dbReference>
<dbReference type="Pfam" id="PF00072">
    <property type="entry name" value="Response_reg"/>
    <property type="match status" value="1"/>
</dbReference>
<sequence length="208" mass="23084">MKSVLVVDDHPVTRFAIKVLLEKEGLRVISETGDGFEALSLIEKHKPDLVIVDIDIHSISGIELVQRLRKRQFSGAILVLSGKDEPYYIKNCVGAGADGFISKANNLCDLHSAVAAISAGYGYFPLKQARQQILQPGEDKQKNAIASLSAKELQVLRYLAKGMRLVDIGLQMNISDKTVGTYKRRVMAKLDLNSMMETYEFCIKNNLD</sequence>
<evidence type="ECO:0000259" key="7">
    <source>
        <dbReference type="PROSITE" id="PS50043"/>
    </source>
</evidence>
<evidence type="ECO:0000256" key="5">
    <source>
        <dbReference type="ARBA" id="ARBA00023163"/>
    </source>
</evidence>
<evidence type="ECO:0000256" key="2">
    <source>
        <dbReference type="ARBA" id="ARBA00023012"/>
    </source>
</evidence>
<dbReference type="CDD" id="cd06170">
    <property type="entry name" value="LuxR_C_like"/>
    <property type="match status" value="1"/>
</dbReference>
<name>A0A515CQL4_SERLI</name>
<dbReference type="AlphaFoldDB" id="A0A515CQL4"/>
<evidence type="ECO:0000313" key="10">
    <source>
        <dbReference type="EMBL" id="QQU56124.1"/>
    </source>
</evidence>
<dbReference type="STRING" id="614.XJ20_03350"/>
<feature type="domain" description="HTH luxR-type" evidence="7">
    <location>
        <begin position="141"/>
        <end position="206"/>
    </location>
</feature>
<dbReference type="SMART" id="SM00421">
    <property type="entry name" value="HTH_LUXR"/>
    <property type="match status" value="1"/>
</dbReference>
<proteinExistence type="predicted"/>
<evidence type="ECO:0000256" key="3">
    <source>
        <dbReference type="ARBA" id="ARBA00023015"/>
    </source>
</evidence>
<dbReference type="PANTHER" id="PTHR43214">
    <property type="entry name" value="TWO-COMPONENT RESPONSE REGULATOR"/>
    <property type="match status" value="1"/>
</dbReference>
<evidence type="ECO:0000256" key="4">
    <source>
        <dbReference type="ARBA" id="ARBA00023125"/>
    </source>
</evidence>
<protein>
    <submittedName>
        <fullName evidence="9">Response regulator</fullName>
    </submittedName>
</protein>
<evidence type="ECO:0000313" key="12">
    <source>
        <dbReference type="Proteomes" id="UP000595237"/>
    </source>
</evidence>
<dbReference type="Gene3D" id="1.10.10.10">
    <property type="entry name" value="Winged helix-like DNA-binding domain superfamily/Winged helix DNA-binding domain"/>
    <property type="match status" value="1"/>
</dbReference>
<feature type="modified residue" description="4-aspartylphosphate" evidence="6">
    <location>
        <position position="53"/>
    </location>
</feature>
<organism evidence="9 11">
    <name type="scientific">Serratia liquefaciens</name>
    <dbReference type="NCBI Taxonomy" id="614"/>
    <lineage>
        <taxon>Bacteria</taxon>
        <taxon>Pseudomonadati</taxon>
        <taxon>Pseudomonadota</taxon>
        <taxon>Gammaproteobacteria</taxon>
        <taxon>Enterobacterales</taxon>
        <taxon>Yersiniaceae</taxon>
        <taxon>Serratia</taxon>
    </lineage>
</organism>
<gene>
    <name evidence="9" type="ORF">EGO53_00885</name>
    <name evidence="10" type="ORF">I6I38_03675</name>
</gene>
<accession>A0A515CQL4</accession>
<evidence type="ECO:0000256" key="6">
    <source>
        <dbReference type="PROSITE-ProRule" id="PRU00169"/>
    </source>
</evidence>
<dbReference type="RefSeq" id="WP_128865154.1">
    <property type="nucleotide sequence ID" value="NZ_CAMIQY010000007.1"/>
</dbReference>
<reference evidence="9 11" key="1">
    <citation type="submission" date="2018-11" db="EMBL/GenBank/DDBJ databases">
        <title>The first complete genome of Serratia liquefaciens isolated from metalophyte plant revel distinctness adaptive mechanisms in an extreme habitat.</title>
        <authorList>
            <person name="Caneschi W.L."/>
            <person name="Sanchez A.B."/>
            <person name="Felestrino E.B."/>
            <person name="Assis R.A.B."/>
            <person name="Lemes C.G.C."/>
            <person name="Cordeiro I.F."/>
            <person name="Fonseca N.P."/>
            <person name="Villa M."/>
            <person name="Vieira I.T."/>
            <person name="Moraes L.A."/>
            <person name="Kamino L.H.Y."/>
            <person name="do Carmo F."/>
            <person name="Garcia C.M."/>
            <person name="Almeida N.F."/>
            <person name="Silva R.S."/>
            <person name="Ferro J.A."/>
            <person name="Ferro M.I.T."/>
            <person name="Varani A.M."/>
            <person name="Ferreira R.M."/>
            <person name="dos Santos V.L."/>
            <person name="Silva U.C."/>
            <person name="Setubal J.C."/>
            <person name="Moreira L.M."/>
        </authorList>
    </citation>
    <scope>NUCLEOTIDE SEQUENCE [LARGE SCALE GENOMIC DNA]</scope>
    <source>
        <strain evidence="9 11">FG3</strain>
    </source>
</reference>
<keyword evidence="12" id="KW-1185">Reference proteome</keyword>
<dbReference type="PANTHER" id="PTHR43214:SF41">
    <property type="entry name" value="NITRATE_NITRITE RESPONSE REGULATOR PROTEIN NARP"/>
    <property type="match status" value="1"/>
</dbReference>
<keyword evidence="4" id="KW-0238">DNA-binding</keyword>
<dbReference type="Pfam" id="PF00196">
    <property type="entry name" value="GerE"/>
    <property type="match status" value="1"/>
</dbReference>
<evidence type="ECO:0000259" key="8">
    <source>
        <dbReference type="PROSITE" id="PS50110"/>
    </source>
</evidence>
<dbReference type="PROSITE" id="PS50110">
    <property type="entry name" value="RESPONSE_REGULATORY"/>
    <property type="match status" value="1"/>
</dbReference>
<dbReference type="InterPro" id="IPR039420">
    <property type="entry name" value="WalR-like"/>
</dbReference>